<dbReference type="InterPro" id="IPR021354">
    <property type="entry name" value="DUF2975"/>
</dbReference>
<evidence type="ECO:0000256" key="1">
    <source>
        <dbReference type="SAM" id="Phobius"/>
    </source>
</evidence>
<keyword evidence="3" id="KW-1185">Reference proteome</keyword>
<dbReference type="Pfam" id="PF11188">
    <property type="entry name" value="DUF2975"/>
    <property type="match status" value="1"/>
</dbReference>
<proteinExistence type="predicted"/>
<keyword evidence="1" id="KW-1133">Transmembrane helix</keyword>
<gene>
    <name evidence="2" type="ORF">F0L74_10815</name>
</gene>
<sequence length="241" mass="27140">MYKVTTGSAIYPKDKLFYVLRKILNVLRRFVSHKKFPRMNRYILLTLKVIVDTGWYLILPLMLIVAIVIGIQVATAGRLEWDVPVVLKTDHLPVETIDAADFHATKIVKTEGVLKLDVKLTPFLTADAVLFFCLGVSLLVGILRNAREIIASLQADAPFDLANVRRLRIIGLCVLGNALLECCNSLLNIFLFNKHIREMENMYQVKVVFGMNAIIVGLVILLLSEIFRKGAQLKADNESFV</sequence>
<feature type="transmembrane region" description="Helical" evidence="1">
    <location>
        <begin position="169"/>
        <end position="191"/>
    </location>
</feature>
<name>A0A5B2VW83_9BACT</name>
<feature type="transmembrane region" description="Helical" evidence="1">
    <location>
        <begin position="123"/>
        <end position="143"/>
    </location>
</feature>
<evidence type="ECO:0000313" key="3">
    <source>
        <dbReference type="Proteomes" id="UP000324611"/>
    </source>
</evidence>
<dbReference type="AlphaFoldDB" id="A0A5B2VW83"/>
<accession>A0A5B2VW83</accession>
<comment type="caution">
    <text evidence="2">The sequence shown here is derived from an EMBL/GenBank/DDBJ whole genome shotgun (WGS) entry which is preliminary data.</text>
</comment>
<feature type="transmembrane region" description="Helical" evidence="1">
    <location>
        <begin position="203"/>
        <end position="224"/>
    </location>
</feature>
<organism evidence="2 3">
    <name type="scientific">Chitinophaga agrisoli</name>
    <dbReference type="NCBI Taxonomy" id="2607653"/>
    <lineage>
        <taxon>Bacteria</taxon>
        <taxon>Pseudomonadati</taxon>
        <taxon>Bacteroidota</taxon>
        <taxon>Chitinophagia</taxon>
        <taxon>Chitinophagales</taxon>
        <taxon>Chitinophagaceae</taxon>
        <taxon>Chitinophaga</taxon>
    </lineage>
</organism>
<reference evidence="2 3" key="1">
    <citation type="submission" date="2019-09" db="EMBL/GenBank/DDBJ databases">
        <title>Chitinophaga ginsengihumi sp. nov., isolated from soil of ginseng rhizosphere.</title>
        <authorList>
            <person name="Lee J."/>
        </authorList>
    </citation>
    <scope>NUCLEOTIDE SEQUENCE [LARGE SCALE GENOMIC DNA]</scope>
    <source>
        <strain evidence="2 3">BN140078</strain>
    </source>
</reference>
<keyword evidence="1" id="KW-0472">Membrane</keyword>
<protein>
    <submittedName>
        <fullName evidence="2">DUF2975 domain-containing protein</fullName>
    </submittedName>
</protein>
<reference evidence="2 3" key="2">
    <citation type="submission" date="2019-09" db="EMBL/GenBank/DDBJ databases">
        <authorList>
            <person name="Jin C."/>
        </authorList>
    </citation>
    <scope>NUCLEOTIDE SEQUENCE [LARGE SCALE GENOMIC DNA]</scope>
    <source>
        <strain evidence="2 3">BN140078</strain>
    </source>
</reference>
<feature type="transmembrane region" description="Helical" evidence="1">
    <location>
        <begin position="42"/>
        <end position="71"/>
    </location>
</feature>
<dbReference type="Proteomes" id="UP000324611">
    <property type="component" value="Unassembled WGS sequence"/>
</dbReference>
<dbReference type="EMBL" id="VUOC01000002">
    <property type="protein sequence ID" value="KAA2243004.1"/>
    <property type="molecule type" value="Genomic_DNA"/>
</dbReference>
<keyword evidence="1" id="KW-0812">Transmembrane</keyword>
<evidence type="ECO:0000313" key="2">
    <source>
        <dbReference type="EMBL" id="KAA2243004.1"/>
    </source>
</evidence>